<protein>
    <submittedName>
        <fullName evidence="4">Plasmid partitioning protein RepB</fullName>
    </submittedName>
</protein>
<feature type="compositionally biased region" description="Polar residues" evidence="2">
    <location>
        <begin position="1"/>
        <end position="10"/>
    </location>
</feature>
<dbReference type="Pfam" id="PF07506">
    <property type="entry name" value="RepB"/>
    <property type="match status" value="1"/>
</dbReference>
<evidence type="ECO:0000259" key="3">
    <source>
        <dbReference type="SMART" id="SM00470"/>
    </source>
</evidence>
<evidence type="ECO:0000256" key="1">
    <source>
        <dbReference type="ARBA" id="ARBA00006295"/>
    </source>
</evidence>
<dbReference type="GO" id="GO:0003677">
    <property type="term" value="F:DNA binding"/>
    <property type="evidence" value="ECO:0007669"/>
    <property type="project" value="InterPro"/>
</dbReference>
<dbReference type="GO" id="GO:0005694">
    <property type="term" value="C:chromosome"/>
    <property type="evidence" value="ECO:0007669"/>
    <property type="project" value="TreeGrafter"/>
</dbReference>
<dbReference type="InterPro" id="IPR004437">
    <property type="entry name" value="ParB/RepB/Spo0J"/>
</dbReference>
<dbReference type="OrthoDB" id="7908920at2"/>
<dbReference type="Proteomes" id="UP000403266">
    <property type="component" value="Unassembled WGS sequence"/>
</dbReference>
<dbReference type="Gene3D" id="1.10.10.2830">
    <property type="match status" value="1"/>
</dbReference>
<accession>A0A5N7MKL6</accession>
<dbReference type="InterPro" id="IPR017819">
    <property type="entry name" value="Plasmid_partition_RepB"/>
</dbReference>
<organism evidence="4 5">
    <name type="scientific">Microvirga tunisiensis</name>
    <dbReference type="NCBI Taxonomy" id="2108360"/>
    <lineage>
        <taxon>Bacteria</taxon>
        <taxon>Pseudomonadati</taxon>
        <taxon>Pseudomonadota</taxon>
        <taxon>Alphaproteobacteria</taxon>
        <taxon>Hyphomicrobiales</taxon>
        <taxon>Methylobacteriaceae</taxon>
        <taxon>Microvirga</taxon>
    </lineage>
</organism>
<keyword evidence="5" id="KW-1185">Reference proteome</keyword>
<dbReference type="SMART" id="SM00470">
    <property type="entry name" value="ParB"/>
    <property type="match status" value="1"/>
</dbReference>
<sequence>MSKRGNQLDSILSPVTRDAAPKPVPERKASATPGSLKVMGMSLESINADAEELEALRSQMASGNRVIEIDPDVVDRSPFHDRLDADDGANEAFEALKASIADGGQQVPILVRPHPEREGRYQAAYGHRRMRAAKALGIKVKAIVRNLEDRELVVAQGKENLDRSDLSFIERAQFAAALEDRGFDRATIGAAVEPNKGNLSVLLSVARAVPADVVAAIGPAAKIGRPRWIEFTALLQSPGALERVRETLAGTAGLSADSNVRFNNAMAAAMAPAKTQKAAAGPQHVVSAQGERIATLERGVKRAKLVLQEPDFAAFVAERLSALHAEWRTKSDQ</sequence>
<dbReference type="PANTHER" id="PTHR33375">
    <property type="entry name" value="CHROMOSOME-PARTITIONING PROTEIN PARB-RELATED"/>
    <property type="match status" value="1"/>
</dbReference>
<dbReference type="SUPFAM" id="SSF110849">
    <property type="entry name" value="ParB/Sulfiredoxin"/>
    <property type="match status" value="1"/>
</dbReference>
<dbReference type="SUPFAM" id="SSF109709">
    <property type="entry name" value="KorB DNA-binding domain-like"/>
    <property type="match status" value="1"/>
</dbReference>
<evidence type="ECO:0000313" key="5">
    <source>
        <dbReference type="Proteomes" id="UP000403266"/>
    </source>
</evidence>
<evidence type="ECO:0000313" key="4">
    <source>
        <dbReference type="EMBL" id="MPR27388.1"/>
    </source>
</evidence>
<dbReference type="CDD" id="cd16405">
    <property type="entry name" value="RepB_like_N"/>
    <property type="match status" value="1"/>
</dbReference>
<comment type="similarity">
    <text evidence="1">Belongs to the ParB family.</text>
</comment>
<feature type="domain" description="ParB-like N-terminal" evidence="3">
    <location>
        <begin position="67"/>
        <end position="161"/>
    </location>
</feature>
<dbReference type="PANTHER" id="PTHR33375:SF1">
    <property type="entry name" value="CHROMOSOME-PARTITIONING PROTEIN PARB-RELATED"/>
    <property type="match status" value="1"/>
</dbReference>
<proteinExistence type="inferred from homology"/>
<dbReference type="Gene3D" id="3.90.1530.30">
    <property type="match status" value="1"/>
</dbReference>
<dbReference type="NCBIfam" id="TIGR03454">
    <property type="entry name" value="partition_RepB"/>
    <property type="match status" value="1"/>
</dbReference>
<dbReference type="InterPro" id="IPR003115">
    <property type="entry name" value="ParB_N"/>
</dbReference>
<name>A0A5N7MKL6_9HYPH</name>
<feature type="region of interest" description="Disordered" evidence="2">
    <location>
        <begin position="1"/>
        <end position="33"/>
    </location>
</feature>
<comment type="caution">
    <text evidence="4">The sequence shown here is derived from an EMBL/GenBank/DDBJ whole genome shotgun (WGS) entry which is preliminary data.</text>
</comment>
<dbReference type="EMBL" id="VOSK01000086">
    <property type="protein sequence ID" value="MPR27388.1"/>
    <property type="molecule type" value="Genomic_DNA"/>
</dbReference>
<dbReference type="NCBIfam" id="TIGR00180">
    <property type="entry name" value="parB_part"/>
    <property type="match status" value="1"/>
</dbReference>
<dbReference type="InterPro" id="IPR036086">
    <property type="entry name" value="ParB/Sulfiredoxin_sf"/>
</dbReference>
<evidence type="ECO:0000256" key="2">
    <source>
        <dbReference type="SAM" id="MobiDB-lite"/>
    </source>
</evidence>
<dbReference type="InterPro" id="IPR037972">
    <property type="entry name" value="RepB_N"/>
</dbReference>
<dbReference type="Pfam" id="PF02195">
    <property type="entry name" value="ParB_N"/>
    <property type="match status" value="1"/>
</dbReference>
<dbReference type="AlphaFoldDB" id="A0A5N7MKL6"/>
<reference evidence="4 5" key="1">
    <citation type="journal article" date="2019" name="Syst. Appl. Microbiol.">
        <title>Microvirga tunisiensis sp. nov., a root nodule symbiotic bacterium isolated from Lupinus micranthus and L. luteus grown in Northern Tunisia.</title>
        <authorList>
            <person name="Msaddak A."/>
            <person name="Rejili M."/>
            <person name="Duran D."/>
            <person name="Mars M."/>
            <person name="Palacios J.M."/>
            <person name="Ruiz-Argueso T."/>
            <person name="Rey L."/>
            <person name="Imperial J."/>
        </authorList>
    </citation>
    <scope>NUCLEOTIDE SEQUENCE [LARGE SCALE GENOMIC DNA]</scope>
    <source>
        <strain evidence="4 5">Lmie10</strain>
    </source>
</reference>
<dbReference type="InterPro" id="IPR011111">
    <property type="entry name" value="Plasmid_RepB"/>
</dbReference>
<dbReference type="RefSeq" id="WP_152713611.1">
    <property type="nucleotide sequence ID" value="NZ_VOSJ01000087.1"/>
</dbReference>
<gene>
    <name evidence="4" type="primary">repB</name>
    <name evidence="4" type="ORF">FS320_19865</name>
</gene>
<dbReference type="InterPro" id="IPR050336">
    <property type="entry name" value="Chromosome_partition/occlusion"/>
</dbReference>
<dbReference type="GO" id="GO:0007059">
    <property type="term" value="P:chromosome segregation"/>
    <property type="evidence" value="ECO:0007669"/>
    <property type="project" value="TreeGrafter"/>
</dbReference>